<dbReference type="AlphaFoldDB" id="A0A520KH38"/>
<evidence type="ECO:0000313" key="3">
    <source>
        <dbReference type="Proteomes" id="UP000316080"/>
    </source>
</evidence>
<dbReference type="Proteomes" id="UP000316080">
    <property type="component" value="Unassembled WGS sequence"/>
</dbReference>
<dbReference type="EMBL" id="QNVI01000044">
    <property type="protein sequence ID" value="TDA38683.1"/>
    <property type="molecule type" value="Genomic_DNA"/>
</dbReference>
<evidence type="ECO:0000313" key="2">
    <source>
        <dbReference type="EMBL" id="TDA38683.1"/>
    </source>
</evidence>
<reference evidence="1 3" key="2">
    <citation type="journal article" date="2019" name="Nat. Microbiol.">
        <title>Wide diversity of methane and short-chain alkane metabolisms in uncultured archaea.</title>
        <authorList>
            <person name="Borrel G."/>
            <person name="Adam P.S."/>
            <person name="McKay L.J."/>
            <person name="Chen L.X."/>
            <person name="Sierra-Garcia I.N."/>
            <person name="Sieber C.M."/>
            <person name="Letourneur Q."/>
            <person name="Ghozlane A."/>
            <person name="Andersen G.L."/>
            <person name="Li W.J."/>
            <person name="Hallam S.J."/>
            <person name="Muyzer G."/>
            <person name="de Oliveira V.M."/>
            <person name="Inskeep W.P."/>
            <person name="Banfield J.F."/>
            <person name="Gribaldo S."/>
        </authorList>
    </citation>
    <scope>NUCLEOTIDE SEQUENCE [LARGE SCALE GENOMIC DNA]</scope>
    <source>
        <strain evidence="1">Verst-YHS</strain>
    </source>
</reference>
<reference evidence="2 4" key="1">
    <citation type="journal article" date="2019" name="Nat. Microbiol.">
        <title>Expanding anaerobic alkane metabolism in the domain of Archaea.</title>
        <authorList>
            <person name="Wang Y."/>
            <person name="Wegener G."/>
            <person name="Hou J."/>
            <person name="Wang F."/>
            <person name="Xiao X."/>
        </authorList>
    </citation>
    <scope>NUCLEOTIDE SEQUENCE [LARGE SCALE GENOMIC DNA]</scope>
    <source>
        <strain evidence="2">WYZ-LMO11</strain>
    </source>
</reference>
<organism evidence="1 3">
    <name type="scientific">Thermoproteota archaeon</name>
    <dbReference type="NCBI Taxonomy" id="2056631"/>
    <lineage>
        <taxon>Archaea</taxon>
        <taxon>Thermoproteota</taxon>
    </lineage>
</organism>
<sequence length="76" mass="9298">MSVFSVKIKRELKEKMEKYKDRINWSEEIRRFIELKIKELEAEKNFERIFEELKKANWSIPNGFSVKSVREDRDSS</sequence>
<evidence type="ECO:0000313" key="1">
    <source>
        <dbReference type="EMBL" id="RZN56509.1"/>
    </source>
</evidence>
<dbReference type="EMBL" id="RXIH01000022">
    <property type="protein sequence ID" value="RZN56509.1"/>
    <property type="molecule type" value="Genomic_DNA"/>
</dbReference>
<dbReference type="PANTHER" id="PTHR42244:SF2">
    <property type="entry name" value="ANTITOXIN VAPB3-RELATED"/>
    <property type="match status" value="1"/>
</dbReference>
<dbReference type="PANTHER" id="PTHR42244">
    <property type="entry name" value="ANTITOXIN VAPB3-RELATED"/>
    <property type="match status" value="1"/>
</dbReference>
<evidence type="ECO:0000313" key="4">
    <source>
        <dbReference type="Proteomes" id="UP000317265"/>
    </source>
</evidence>
<accession>A0A520KH38</accession>
<gene>
    <name evidence="2" type="ORF">DSO09_03730</name>
    <name evidence="1" type="ORF">EF809_02500</name>
</gene>
<name>A0A520KH38_9CREN</name>
<protein>
    <submittedName>
        <fullName evidence="1">CopG family transcriptional regulator</fullName>
    </submittedName>
</protein>
<comment type="caution">
    <text evidence="1">The sequence shown here is derived from an EMBL/GenBank/DDBJ whole genome shotgun (WGS) entry which is preliminary data.</text>
</comment>
<proteinExistence type="predicted"/>
<dbReference type="InterPro" id="IPR039709">
    <property type="entry name" value="VapB3-like"/>
</dbReference>
<dbReference type="Proteomes" id="UP000317265">
    <property type="component" value="Unassembled WGS sequence"/>
</dbReference>